<comment type="subcellular location">
    <subcellularLocation>
        <location evidence="1">Membrane</location>
        <topology evidence="1">Multi-pass membrane protein</topology>
    </subcellularLocation>
</comment>
<keyword evidence="4 10" id="KW-1133">Transmembrane helix</keyword>
<dbReference type="PANTHER" id="PTHR24238:SF75">
    <property type="entry name" value="CHOLECYSTOKININ-LIKE RECEPTOR AT 17D1-RELATED"/>
    <property type="match status" value="1"/>
</dbReference>
<evidence type="ECO:0000256" key="5">
    <source>
        <dbReference type="ARBA" id="ARBA00023040"/>
    </source>
</evidence>
<keyword evidence="7" id="KW-0675">Receptor</keyword>
<dbReference type="OrthoDB" id="10037617at2759"/>
<feature type="region of interest" description="Disordered" evidence="9">
    <location>
        <begin position="1"/>
        <end position="22"/>
    </location>
</feature>
<evidence type="ECO:0000256" key="10">
    <source>
        <dbReference type="SAM" id="Phobius"/>
    </source>
</evidence>
<dbReference type="GO" id="GO:0008188">
    <property type="term" value="F:neuropeptide receptor activity"/>
    <property type="evidence" value="ECO:0007669"/>
    <property type="project" value="TreeGrafter"/>
</dbReference>
<feature type="region of interest" description="Disordered" evidence="9">
    <location>
        <begin position="250"/>
        <end position="290"/>
    </location>
</feature>
<evidence type="ECO:0000256" key="7">
    <source>
        <dbReference type="ARBA" id="ARBA00023170"/>
    </source>
</evidence>
<dbReference type="GO" id="GO:0005886">
    <property type="term" value="C:plasma membrane"/>
    <property type="evidence" value="ECO:0007669"/>
    <property type="project" value="TreeGrafter"/>
</dbReference>
<dbReference type="EMBL" id="OB661745">
    <property type="protein sequence ID" value="CAD7228889.1"/>
    <property type="molecule type" value="Genomic_DNA"/>
</dbReference>
<evidence type="ECO:0000256" key="9">
    <source>
        <dbReference type="SAM" id="MobiDB-lite"/>
    </source>
</evidence>
<dbReference type="InterPro" id="IPR017452">
    <property type="entry name" value="GPCR_Rhodpsn_7TM"/>
</dbReference>
<proteinExistence type="inferred from homology"/>
<dbReference type="SUPFAM" id="SSF81321">
    <property type="entry name" value="Family A G protein-coupled receptor-like"/>
    <property type="match status" value="1"/>
</dbReference>
<reference evidence="11" key="1">
    <citation type="submission" date="2020-11" db="EMBL/GenBank/DDBJ databases">
        <authorList>
            <person name="Tran Van P."/>
        </authorList>
    </citation>
    <scope>NUCLEOTIDE SEQUENCE</scope>
</reference>
<evidence type="ECO:0000256" key="1">
    <source>
        <dbReference type="ARBA" id="ARBA00004141"/>
    </source>
</evidence>
<dbReference type="Gene3D" id="1.20.1070.10">
    <property type="entry name" value="Rhodopsin 7-helix transmembrane proteins"/>
    <property type="match status" value="1"/>
</dbReference>
<gene>
    <name evidence="11" type="ORF">CTOB1V02_LOCUS6767</name>
</gene>
<evidence type="ECO:0000256" key="2">
    <source>
        <dbReference type="ARBA" id="ARBA00010663"/>
    </source>
</evidence>
<feature type="transmembrane region" description="Helical" evidence="10">
    <location>
        <begin position="210"/>
        <end position="240"/>
    </location>
</feature>
<dbReference type="PROSITE" id="PS50262">
    <property type="entry name" value="G_PROTEIN_RECEP_F1_2"/>
    <property type="match status" value="1"/>
</dbReference>
<evidence type="ECO:0000256" key="6">
    <source>
        <dbReference type="ARBA" id="ARBA00023136"/>
    </source>
</evidence>
<evidence type="ECO:0000256" key="4">
    <source>
        <dbReference type="ARBA" id="ARBA00022989"/>
    </source>
</evidence>
<name>A0A7R8WC36_9CRUS</name>
<organism evidence="11">
    <name type="scientific">Cyprideis torosa</name>
    <dbReference type="NCBI Taxonomy" id="163714"/>
    <lineage>
        <taxon>Eukaryota</taxon>
        <taxon>Metazoa</taxon>
        <taxon>Ecdysozoa</taxon>
        <taxon>Arthropoda</taxon>
        <taxon>Crustacea</taxon>
        <taxon>Oligostraca</taxon>
        <taxon>Ostracoda</taxon>
        <taxon>Podocopa</taxon>
        <taxon>Podocopida</taxon>
        <taxon>Cytherocopina</taxon>
        <taxon>Cytheroidea</taxon>
        <taxon>Cytherideidae</taxon>
        <taxon>Cyprideis</taxon>
    </lineage>
</organism>
<accession>A0A7R8WC36</accession>
<dbReference type="PRINTS" id="PR00237">
    <property type="entry name" value="GPCRRHODOPSN"/>
</dbReference>
<dbReference type="AlphaFoldDB" id="A0A7R8WC36"/>
<evidence type="ECO:0000256" key="8">
    <source>
        <dbReference type="ARBA" id="ARBA00023224"/>
    </source>
</evidence>
<comment type="similarity">
    <text evidence="2">Belongs to the G-protein coupled receptor 1 family.</text>
</comment>
<keyword evidence="5" id="KW-0297">G-protein coupled receptor</keyword>
<protein>
    <submittedName>
        <fullName evidence="11">Uncharacterized protein</fullName>
    </submittedName>
</protein>
<dbReference type="Pfam" id="PF00001">
    <property type="entry name" value="7tm_1"/>
    <property type="match status" value="1"/>
</dbReference>
<sequence length="475" mass="53364">MAPTTSGATVGTQSVTDSKSSSVIIGVPPPPPFFETPGVPNIPWRTWIEIFLNYLTAIGLSTTTEESRARAVILSCLGAEGQRIYYGFSSNSTSFEQTKTSLAAYFEGPSSKWSQRRSQMPNESVDAYCAELRTLASRCSFESSDNPLDDALVCQFICGTTVSRLREKLLLEGDALTFSKTVKVAKEYERVYKESHHKCREEWSYKWQEVLYVLLIDCFLLIVPLAIMTLTYTMISCALWKDFRVNEMSPDSRAPSPKDGKRLRQQPSCDSDQMFPPSLPTRESPANNGVTRRTLRVSNSEFHTHSSLRQSNPEKGLKNRKRVVKMLFAVVICFFICWTPLHAINTWVLIDKDSLYDSLGNTGILGLYSLAYVSCCCNPITYCFMNSSFRKAFLAVLGCNSHGSNGMGIARAGTVTRTPGSQRLPDNRIRRSRDFTVPEFTANRVYVLPTPSKLQTNKRMSRTNVLRRHLQSTLT</sequence>
<evidence type="ECO:0000313" key="11">
    <source>
        <dbReference type="EMBL" id="CAD7228889.1"/>
    </source>
</evidence>
<dbReference type="InterPro" id="IPR000276">
    <property type="entry name" value="GPCR_Rhodpsn"/>
</dbReference>
<evidence type="ECO:0000256" key="3">
    <source>
        <dbReference type="ARBA" id="ARBA00022692"/>
    </source>
</evidence>
<feature type="transmembrane region" description="Helical" evidence="10">
    <location>
        <begin position="364"/>
        <end position="385"/>
    </location>
</feature>
<feature type="non-terminal residue" evidence="11">
    <location>
        <position position="1"/>
    </location>
</feature>
<dbReference type="PANTHER" id="PTHR24238">
    <property type="entry name" value="G-PROTEIN COUPLED RECEPTOR"/>
    <property type="match status" value="1"/>
</dbReference>
<feature type="transmembrane region" description="Helical" evidence="10">
    <location>
        <begin position="323"/>
        <end position="344"/>
    </location>
</feature>
<keyword evidence="6 10" id="KW-0472">Membrane</keyword>
<keyword evidence="3 10" id="KW-0812">Transmembrane</keyword>
<keyword evidence="8" id="KW-0807">Transducer</keyword>